<accession>A0A2M8F0X1</accession>
<protein>
    <recommendedName>
        <fullName evidence="4">Glycosyltransferase family 2 protein</fullName>
    </recommendedName>
</protein>
<feature type="non-terminal residue" evidence="2">
    <location>
        <position position="1"/>
    </location>
</feature>
<keyword evidence="1" id="KW-0812">Transmembrane</keyword>
<name>A0A2M8F0X1_9BACT</name>
<evidence type="ECO:0008006" key="4">
    <source>
        <dbReference type="Google" id="ProtNLM"/>
    </source>
</evidence>
<dbReference type="AlphaFoldDB" id="A0A2M8F0X1"/>
<organism evidence="2 3">
    <name type="scientific">Candidatus Roizmanbacteria bacterium CG_4_9_14_0_2_um_filter_39_13</name>
    <dbReference type="NCBI Taxonomy" id="1974839"/>
    <lineage>
        <taxon>Bacteria</taxon>
        <taxon>Candidatus Roizmaniibacteriota</taxon>
    </lineage>
</organism>
<comment type="caution">
    <text evidence="2">The sequence shown here is derived from an EMBL/GenBank/DDBJ whole genome shotgun (WGS) entry which is preliminary data.</text>
</comment>
<dbReference type="EMBL" id="PFSC01000057">
    <property type="protein sequence ID" value="PJC32934.1"/>
    <property type="molecule type" value="Genomic_DNA"/>
</dbReference>
<keyword evidence="1" id="KW-0472">Membrane</keyword>
<evidence type="ECO:0000313" key="2">
    <source>
        <dbReference type="EMBL" id="PJC32934.1"/>
    </source>
</evidence>
<dbReference type="Proteomes" id="UP000231383">
    <property type="component" value="Unassembled WGS sequence"/>
</dbReference>
<proteinExistence type="predicted"/>
<gene>
    <name evidence="2" type="ORF">CO051_02220</name>
</gene>
<evidence type="ECO:0000256" key="1">
    <source>
        <dbReference type="SAM" id="Phobius"/>
    </source>
</evidence>
<feature type="transmembrane region" description="Helical" evidence="1">
    <location>
        <begin position="39"/>
        <end position="61"/>
    </location>
</feature>
<keyword evidence="1" id="KW-1133">Transmembrane helix</keyword>
<reference evidence="3" key="1">
    <citation type="submission" date="2017-09" db="EMBL/GenBank/DDBJ databases">
        <title>Depth-based differentiation of microbial function through sediment-hosted aquifers and enrichment of novel symbionts in the deep terrestrial subsurface.</title>
        <authorList>
            <person name="Probst A.J."/>
            <person name="Ladd B."/>
            <person name="Jarett J.K."/>
            <person name="Geller-Mcgrath D.E."/>
            <person name="Sieber C.M.K."/>
            <person name="Emerson J.B."/>
            <person name="Anantharaman K."/>
            <person name="Thomas B.C."/>
            <person name="Malmstrom R."/>
            <person name="Stieglmeier M."/>
            <person name="Klingl A."/>
            <person name="Woyke T."/>
            <person name="Ryan C.M."/>
            <person name="Banfield J.F."/>
        </authorList>
    </citation>
    <scope>NUCLEOTIDE SEQUENCE [LARGE SCALE GENOMIC DNA]</scope>
</reference>
<sequence>KQLHESYQTAFIKMIFQPAYVFARWMIWHKGYKDGTRGVIAGFLRGFYDFLLYGKYILLYINHKK</sequence>
<evidence type="ECO:0000313" key="3">
    <source>
        <dbReference type="Proteomes" id="UP000231383"/>
    </source>
</evidence>
<feature type="transmembrane region" description="Helical" evidence="1">
    <location>
        <begin position="7"/>
        <end position="27"/>
    </location>
</feature>